<protein>
    <submittedName>
        <fullName evidence="2">Uncharacterized protein</fullName>
    </submittedName>
</protein>
<gene>
    <name evidence="2" type="ORF">CLF_103988</name>
</gene>
<evidence type="ECO:0000256" key="1">
    <source>
        <dbReference type="SAM" id="MobiDB-lite"/>
    </source>
</evidence>
<dbReference type="Proteomes" id="UP000008909">
    <property type="component" value="Unassembled WGS sequence"/>
</dbReference>
<evidence type="ECO:0000313" key="3">
    <source>
        <dbReference type="Proteomes" id="UP000008909"/>
    </source>
</evidence>
<sequence length="121" mass="13264">MKCECRNTKDPKYFIANVIGCSTSATIVDKGGMEGSTSAAVPKISKRDPDPRATSTDFTYRTQIRVYTPSRIKKTRHNIECLSLDPNLVCDPEKPAAVSRVRKIRVTSLQNSKPSTTMGGA</sequence>
<dbReference type="EMBL" id="DF143009">
    <property type="protein sequence ID" value="GAA50045.1"/>
    <property type="molecule type" value="Genomic_DNA"/>
</dbReference>
<accession>G7YAS1</accession>
<name>G7YAS1_CLOSI</name>
<dbReference type="AlphaFoldDB" id="G7YAS1"/>
<proteinExistence type="predicted"/>
<organism evidence="2 3">
    <name type="scientific">Clonorchis sinensis</name>
    <name type="common">Chinese liver fluke</name>
    <dbReference type="NCBI Taxonomy" id="79923"/>
    <lineage>
        <taxon>Eukaryota</taxon>
        <taxon>Metazoa</taxon>
        <taxon>Spiralia</taxon>
        <taxon>Lophotrochozoa</taxon>
        <taxon>Platyhelminthes</taxon>
        <taxon>Trematoda</taxon>
        <taxon>Digenea</taxon>
        <taxon>Opisthorchiida</taxon>
        <taxon>Opisthorchiata</taxon>
        <taxon>Opisthorchiidae</taxon>
        <taxon>Clonorchis</taxon>
    </lineage>
</organism>
<feature type="region of interest" description="Disordered" evidence="1">
    <location>
        <begin position="32"/>
        <end position="55"/>
    </location>
</feature>
<keyword evidence="3" id="KW-1185">Reference proteome</keyword>
<feature type="non-terminal residue" evidence="2">
    <location>
        <position position="121"/>
    </location>
</feature>
<reference key="2">
    <citation type="submission" date="2011-10" db="EMBL/GenBank/DDBJ databases">
        <title>The genome and transcriptome sequence of Clonorchis sinensis provide insights into the carcinogenic liver fluke.</title>
        <authorList>
            <person name="Wang X."/>
            <person name="Huang Y."/>
            <person name="Chen W."/>
            <person name="Liu H."/>
            <person name="Guo L."/>
            <person name="Chen Y."/>
            <person name="Luo F."/>
            <person name="Zhou W."/>
            <person name="Sun J."/>
            <person name="Mao Q."/>
            <person name="Liang P."/>
            <person name="Zhou C."/>
            <person name="Tian Y."/>
            <person name="Men J."/>
            <person name="Lv X."/>
            <person name="Huang L."/>
            <person name="Zhou J."/>
            <person name="Hu Y."/>
            <person name="Li R."/>
            <person name="Zhang F."/>
            <person name="Lei H."/>
            <person name="Li X."/>
            <person name="Hu X."/>
            <person name="Liang C."/>
            <person name="Xu J."/>
            <person name="Wu Z."/>
            <person name="Yu X."/>
        </authorList>
    </citation>
    <scope>NUCLEOTIDE SEQUENCE</scope>
    <source>
        <strain>Henan</strain>
    </source>
</reference>
<reference evidence="2" key="1">
    <citation type="journal article" date="2011" name="Genome Biol.">
        <title>The draft genome of the carcinogenic human liver fluke Clonorchis sinensis.</title>
        <authorList>
            <person name="Wang X."/>
            <person name="Chen W."/>
            <person name="Huang Y."/>
            <person name="Sun J."/>
            <person name="Men J."/>
            <person name="Liu H."/>
            <person name="Luo F."/>
            <person name="Guo L."/>
            <person name="Lv X."/>
            <person name="Deng C."/>
            <person name="Zhou C."/>
            <person name="Fan Y."/>
            <person name="Li X."/>
            <person name="Huang L."/>
            <person name="Hu Y."/>
            <person name="Liang C."/>
            <person name="Hu X."/>
            <person name="Xu J."/>
            <person name="Yu X."/>
        </authorList>
    </citation>
    <scope>NUCLEOTIDE SEQUENCE [LARGE SCALE GENOMIC DNA]</scope>
    <source>
        <strain evidence="2">Henan</strain>
    </source>
</reference>
<evidence type="ECO:0000313" key="2">
    <source>
        <dbReference type="EMBL" id="GAA50045.1"/>
    </source>
</evidence>